<dbReference type="EMBL" id="JBHSGU010000017">
    <property type="protein sequence ID" value="MFC4701536.1"/>
    <property type="molecule type" value="Genomic_DNA"/>
</dbReference>
<dbReference type="InterPro" id="IPR044068">
    <property type="entry name" value="CB"/>
</dbReference>
<comment type="similarity">
    <text evidence="1">Belongs to the 'phage' integrase family.</text>
</comment>
<dbReference type="InterPro" id="IPR004107">
    <property type="entry name" value="Integrase_SAM-like_N"/>
</dbReference>
<evidence type="ECO:0000256" key="2">
    <source>
        <dbReference type="ARBA" id="ARBA00022908"/>
    </source>
</evidence>
<name>A0ABV9M066_9ALTE</name>
<evidence type="ECO:0000256" key="1">
    <source>
        <dbReference type="ARBA" id="ARBA00008857"/>
    </source>
</evidence>
<evidence type="ECO:0000256" key="3">
    <source>
        <dbReference type="ARBA" id="ARBA00023125"/>
    </source>
</evidence>
<evidence type="ECO:0000313" key="8">
    <source>
        <dbReference type="EMBL" id="MFC4701536.1"/>
    </source>
</evidence>
<dbReference type="RefSeq" id="WP_382410110.1">
    <property type="nucleotide sequence ID" value="NZ_JBHSGU010000017.1"/>
</dbReference>
<evidence type="ECO:0000256" key="5">
    <source>
        <dbReference type="PROSITE-ProRule" id="PRU01248"/>
    </source>
</evidence>
<dbReference type="NCBIfam" id="TIGR02249">
    <property type="entry name" value="integrase_gron"/>
    <property type="match status" value="1"/>
</dbReference>
<proteinExistence type="inferred from homology"/>
<evidence type="ECO:0000259" key="7">
    <source>
        <dbReference type="PROSITE" id="PS51900"/>
    </source>
</evidence>
<dbReference type="PROSITE" id="PS51900">
    <property type="entry name" value="CB"/>
    <property type="match status" value="1"/>
</dbReference>
<dbReference type="InterPro" id="IPR013762">
    <property type="entry name" value="Integrase-like_cat_sf"/>
</dbReference>
<gene>
    <name evidence="8" type="ORF">ACFO4O_15350</name>
</gene>
<dbReference type="InterPro" id="IPR050090">
    <property type="entry name" value="Tyrosine_recombinase_XerCD"/>
</dbReference>
<dbReference type="Gene3D" id="1.10.443.10">
    <property type="entry name" value="Intergrase catalytic core"/>
    <property type="match status" value="1"/>
</dbReference>
<keyword evidence="9" id="KW-1185">Reference proteome</keyword>
<keyword evidence="2" id="KW-0229">DNA integration</keyword>
<dbReference type="InterPro" id="IPR010998">
    <property type="entry name" value="Integrase_recombinase_N"/>
</dbReference>
<dbReference type="InterPro" id="IPR011010">
    <property type="entry name" value="DNA_brk_join_enz"/>
</dbReference>
<reference evidence="9" key="1">
    <citation type="journal article" date="2019" name="Int. J. Syst. Evol. Microbiol.">
        <title>The Global Catalogue of Microorganisms (GCM) 10K type strain sequencing project: providing services to taxonomists for standard genome sequencing and annotation.</title>
        <authorList>
            <consortium name="The Broad Institute Genomics Platform"/>
            <consortium name="The Broad Institute Genome Sequencing Center for Infectious Disease"/>
            <person name="Wu L."/>
            <person name="Ma J."/>
        </authorList>
    </citation>
    <scope>NUCLEOTIDE SEQUENCE [LARGE SCALE GENOMIC DNA]</scope>
    <source>
        <strain evidence="9">KACC 12507</strain>
    </source>
</reference>
<accession>A0ABV9M066</accession>
<evidence type="ECO:0000259" key="6">
    <source>
        <dbReference type="PROSITE" id="PS51898"/>
    </source>
</evidence>
<feature type="domain" description="Tyr recombinase" evidence="6">
    <location>
        <begin position="99"/>
        <end position="312"/>
    </location>
</feature>
<dbReference type="PANTHER" id="PTHR30349:SF64">
    <property type="entry name" value="PROPHAGE INTEGRASE INTD-RELATED"/>
    <property type="match status" value="1"/>
</dbReference>
<sequence length="318" mass="36697">MSAFINQIVLFMRTKRYSLKTEKSYITWIKSYIRFHNYQHPSTLREEHVEAYLNYLANEKKISASTQNLALCAIVFLYKNILHKELVNLSFGYSKTPKRLPTVLNANEVSVILNHLRGDHHLIACTLYGAGLRITEALRLRVKDIDFSYKTIFIFRGKGQKDRISLLPNALVQPFQEQIKKVKSMHAKDLQHGYGSTSLPASLNKKYGKALKDAKWQYLFPSTTRCRHPVDGYICRHHLHETAFRKQLRRAVVESGIDKPVKAHSFRHSFATEMLKSGMDIRSLQELLGHTDIRTTEIYTHVVSNKFAGSKSPLDKLH</sequence>
<dbReference type="Pfam" id="PF13495">
    <property type="entry name" value="Phage_int_SAM_4"/>
    <property type="match status" value="1"/>
</dbReference>
<dbReference type="InterPro" id="IPR011946">
    <property type="entry name" value="Integrase_integron-type"/>
</dbReference>
<protein>
    <submittedName>
        <fullName evidence="8">Integron integrase</fullName>
    </submittedName>
</protein>
<dbReference type="PROSITE" id="PS51898">
    <property type="entry name" value="TYR_RECOMBINASE"/>
    <property type="match status" value="1"/>
</dbReference>
<dbReference type="SUPFAM" id="SSF56349">
    <property type="entry name" value="DNA breaking-rejoining enzymes"/>
    <property type="match status" value="1"/>
</dbReference>
<dbReference type="Gene3D" id="1.10.150.130">
    <property type="match status" value="1"/>
</dbReference>
<dbReference type="InterPro" id="IPR002104">
    <property type="entry name" value="Integrase_catalytic"/>
</dbReference>
<feature type="domain" description="Core-binding (CB)" evidence="7">
    <location>
        <begin position="1"/>
        <end position="82"/>
    </location>
</feature>
<comment type="caution">
    <text evidence="8">The sequence shown here is derived from an EMBL/GenBank/DDBJ whole genome shotgun (WGS) entry which is preliminary data.</text>
</comment>
<dbReference type="PANTHER" id="PTHR30349">
    <property type="entry name" value="PHAGE INTEGRASE-RELATED"/>
    <property type="match status" value="1"/>
</dbReference>
<organism evidence="8 9">
    <name type="scientific">Glaciecola siphonariae</name>
    <dbReference type="NCBI Taxonomy" id="521012"/>
    <lineage>
        <taxon>Bacteria</taxon>
        <taxon>Pseudomonadati</taxon>
        <taxon>Pseudomonadota</taxon>
        <taxon>Gammaproteobacteria</taxon>
        <taxon>Alteromonadales</taxon>
        <taxon>Alteromonadaceae</taxon>
        <taxon>Glaciecola</taxon>
    </lineage>
</organism>
<dbReference type="Proteomes" id="UP001595897">
    <property type="component" value="Unassembled WGS sequence"/>
</dbReference>
<keyword evidence="4" id="KW-0233">DNA recombination</keyword>
<evidence type="ECO:0000256" key="4">
    <source>
        <dbReference type="ARBA" id="ARBA00023172"/>
    </source>
</evidence>
<keyword evidence="3 5" id="KW-0238">DNA-binding</keyword>
<evidence type="ECO:0000313" key="9">
    <source>
        <dbReference type="Proteomes" id="UP001595897"/>
    </source>
</evidence>
<dbReference type="Pfam" id="PF00589">
    <property type="entry name" value="Phage_integrase"/>
    <property type="match status" value="1"/>
</dbReference>